<feature type="domain" description="Tryptophan synthase beta chain-like PALP" evidence="3">
    <location>
        <begin position="32"/>
        <end position="281"/>
    </location>
</feature>
<dbReference type="EMBL" id="CCMZ01000003">
    <property type="protein sequence ID" value="CDX12007.1"/>
    <property type="molecule type" value="Genomic_DNA"/>
</dbReference>
<evidence type="ECO:0000259" key="3">
    <source>
        <dbReference type="Pfam" id="PF00291"/>
    </source>
</evidence>
<evidence type="ECO:0000256" key="2">
    <source>
        <dbReference type="ARBA" id="ARBA00022898"/>
    </source>
</evidence>
<name>A0A090DFU9_MESPL</name>
<dbReference type="PANTHER" id="PTHR10314">
    <property type="entry name" value="CYSTATHIONINE BETA-SYNTHASE"/>
    <property type="match status" value="1"/>
</dbReference>
<dbReference type="InterPro" id="IPR050214">
    <property type="entry name" value="Cys_Synth/Cystath_Beta-Synth"/>
</dbReference>
<evidence type="ECO:0000256" key="1">
    <source>
        <dbReference type="ARBA" id="ARBA00001933"/>
    </source>
</evidence>
<keyword evidence="5" id="KW-1185">Reference proteome</keyword>
<dbReference type="GO" id="GO:1901605">
    <property type="term" value="P:alpha-amino acid metabolic process"/>
    <property type="evidence" value="ECO:0007669"/>
    <property type="project" value="UniProtKB-ARBA"/>
</dbReference>
<keyword evidence="2" id="KW-0663">Pyridoxal phosphate</keyword>
<dbReference type="Pfam" id="PF00291">
    <property type="entry name" value="PALP"/>
    <property type="match status" value="1"/>
</dbReference>
<evidence type="ECO:0000313" key="5">
    <source>
        <dbReference type="Proteomes" id="UP000045285"/>
    </source>
</evidence>
<comment type="cofactor">
    <cofactor evidence="1">
        <name>pyridoxal 5'-phosphate</name>
        <dbReference type="ChEBI" id="CHEBI:597326"/>
    </cofactor>
</comment>
<dbReference type="InterPro" id="IPR001926">
    <property type="entry name" value="TrpB-like_PALP"/>
</dbReference>
<protein>
    <submittedName>
        <fullName evidence="4">Pyridoxal-5'-phosphate-dependent protein beta subunit</fullName>
    </submittedName>
</protein>
<proteinExistence type="predicted"/>
<dbReference type="CDD" id="cd01561">
    <property type="entry name" value="CBS_like"/>
    <property type="match status" value="1"/>
</dbReference>
<evidence type="ECO:0000313" key="4">
    <source>
        <dbReference type="EMBL" id="CDX12007.1"/>
    </source>
</evidence>
<dbReference type="AlphaFoldDB" id="A0A090DFU9"/>
<dbReference type="InterPro" id="IPR036052">
    <property type="entry name" value="TrpB-like_PALP_sf"/>
</dbReference>
<dbReference type="SUPFAM" id="SSF53686">
    <property type="entry name" value="Tryptophan synthase beta subunit-like PLP-dependent enzymes"/>
    <property type="match status" value="1"/>
</dbReference>
<accession>A0A090DFU9</accession>
<gene>
    <name evidence="4" type="ORF">MPL3356_110283</name>
</gene>
<organism evidence="4 5">
    <name type="scientific">Mesorhizobium plurifarium</name>
    <dbReference type="NCBI Taxonomy" id="69974"/>
    <lineage>
        <taxon>Bacteria</taxon>
        <taxon>Pseudomonadati</taxon>
        <taxon>Pseudomonadota</taxon>
        <taxon>Alphaproteobacteria</taxon>
        <taxon>Hyphomicrobiales</taxon>
        <taxon>Phyllobacteriaceae</taxon>
        <taxon>Mesorhizobium</taxon>
    </lineage>
</organism>
<dbReference type="Proteomes" id="UP000045285">
    <property type="component" value="Unassembled WGS sequence"/>
</dbReference>
<reference evidence="5" key="1">
    <citation type="submission" date="2014-08" db="EMBL/GenBank/DDBJ databases">
        <authorList>
            <person name="Moulin L."/>
        </authorList>
    </citation>
    <scope>NUCLEOTIDE SEQUENCE [LARGE SCALE GENOMIC DNA]</scope>
</reference>
<sequence>MVTLAVDYFRDLETPRLARLAPNLVAAAFPLMKLMPARYILDRAASNGELKPGSHIVETTSGTFGMAVALLAAARGYRLTLVTASTLIDAKYKARLERIGATVIALDDPRGDGNQPGRLERLQEILAKEPDGFWTRQYDSPGNWLAYARLAELFIRAMGKVDCLVGCIGTGGSLCGTASFLRTVFPHLTVFAVDTHCSILFGQPVGKRMLRGLGNSVLPKNVRHELVDEIHWVGAYPAYLSAHRLLREHGIFMGPTSGAAALVARWVAETLPDAQVAVIMPDEGHRHAETVYNDDWLATLPGWPCKEPSEPRTLTTIAPAAETQWTRFLWMRRSLDDVLKTQAATVVPSAIGAAENL</sequence>
<dbReference type="Gene3D" id="3.40.50.1100">
    <property type="match status" value="2"/>
</dbReference>